<comment type="caution">
    <text evidence="1">The sequence shown here is derived from an EMBL/GenBank/DDBJ whole genome shotgun (WGS) entry which is preliminary data.</text>
</comment>
<gene>
    <name evidence="1" type="ORF">ACFFH7_26060</name>
</gene>
<evidence type="ECO:0000313" key="2">
    <source>
        <dbReference type="Proteomes" id="UP001589810"/>
    </source>
</evidence>
<organism evidence="1 2">
    <name type="scientific">Kutzneria chonburiensis</name>
    <dbReference type="NCBI Taxonomy" id="1483604"/>
    <lineage>
        <taxon>Bacteria</taxon>
        <taxon>Bacillati</taxon>
        <taxon>Actinomycetota</taxon>
        <taxon>Actinomycetes</taxon>
        <taxon>Pseudonocardiales</taxon>
        <taxon>Pseudonocardiaceae</taxon>
        <taxon>Kutzneria</taxon>
    </lineage>
</organism>
<proteinExistence type="predicted"/>
<evidence type="ECO:0000313" key="1">
    <source>
        <dbReference type="EMBL" id="MFC0544997.1"/>
    </source>
</evidence>
<accession>A0ABV6MXV2</accession>
<name>A0ABV6MXV2_9PSEU</name>
<dbReference type="RefSeq" id="WP_273936276.1">
    <property type="nucleotide sequence ID" value="NZ_CP097263.1"/>
</dbReference>
<reference evidence="1 2" key="1">
    <citation type="submission" date="2024-09" db="EMBL/GenBank/DDBJ databases">
        <authorList>
            <person name="Sun Q."/>
            <person name="Mori K."/>
        </authorList>
    </citation>
    <scope>NUCLEOTIDE SEQUENCE [LARGE SCALE GENOMIC DNA]</scope>
    <source>
        <strain evidence="1 2">TBRC 1432</strain>
    </source>
</reference>
<keyword evidence="2" id="KW-1185">Reference proteome</keyword>
<sequence>MGNELYGWSDDKKVVLDPDLLNDAASRLKQQNEGSKLFEQLQNALAPPGAFGQIEGGASAQTRLSHVLASLRTELSKVGLDMEDLAARTLAAREMAIKANADTTHAANSGAPNGPR</sequence>
<protein>
    <submittedName>
        <fullName evidence="1">Uncharacterized protein</fullName>
    </submittedName>
</protein>
<dbReference type="EMBL" id="JBHLUD010000008">
    <property type="protein sequence ID" value="MFC0544997.1"/>
    <property type="molecule type" value="Genomic_DNA"/>
</dbReference>
<dbReference type="Proteomes" id="UP001589810">
    <property type="component" value="Unassembled WGS sequence"/>
</dbReference>